<name>A0A9P8P9Y1_9ASCO</name>
<sequence length="233" mass="27121">MSLTSTSLVAVLNKEFKPNLEDLLAVYGEVKIDDKIKNIKAKEVGLDHLTIVFNHDSLEVEMLKPIPFDKPLQTYEQVQTHLLQLARQAAEKRKLSHLQVQQVWYPQNVIEKGIVIAVCIMMAGKVMPNFTYNVVLTRVLPFPNHWLEAFRPYNDFVLMTAITLHAIEVAIFMVSRFYKYRVPADAQLEWLVLTTIEGYFCIRRFDQVVAHRAKVWQHYEDGGKLIDEKEKYE</sequence>
<evidence type="ECO:0000313" key="3">
    <source>
        <dbReference type="Proteomes" id="UP000769157"/>
    </source>
</evidence>
<dbReference type="PANTHER" id="PTHR37783:SF1">
    <property type="entry name" value="MEMBRANE PROTEIN, PUTATIVE (AFU_ORTHOLOGUE AFUA_1G04315)-RELATED"/>
    <property type="match status" value="1"/>
</dbReference>
<dbReference type="Proteomes" id="UP000769157">
    <property type="component" value="Unassembled WGS sequence"/>
</dbReference>
<dbReference type="OrthoDB" id="5553410at2759"/>
<evidence type="ECO:0008006" key="4">
    <source>
        <dbReference type="Google" id="ProtNLM"/>
    </source>
</evidence>
<keyword evidence="1" id="KW-1133">Transmembrane helix</keyword>
<dbReference type="EMBL" id="JAEUBE010000183">
    <property type="protein sequence ID" value="KAH3667482.1"/>
    <property type="molecule type" value="Genomic_DNA"/>
</dbReference>
<proteinExistence type="predicted"/>
<protein>
    <recommendedName>
        <fullName evidence="4">DUF2470 domain-containing protein</fullName>
    </recommendedName>
</protein>
<evidence type="ECO:0000313" key="2">
    <source>
        <dbReference type="EMBL" id="KAH3667482.1"/>
    </source>
</evidence>
<accession>A0A9P8P9Y1</accession>
<reference evidence="2" key="1">
    <citation type="journal article" date="2021" name="Open Biol.">
        <title>Shared evolutionary footprints suggest mitochondrial oxidative damage underlies multiple complex I losses in fungi.</title>
        <authorList>
            <person name="Schikora-Tamarit M.A."/>
            <person name="Marcet-Houben M."/>
            <person name="Nosek J."/>
            <person name="Gabaldon T."/>
        </authorList>
    </citation>
    <scope>NUCLEOTIDE SEQUENCE</scope>
    <source>
        <strain evidence="2">CBS6075</strain>
    </source>
</reference>
<evidence type="ECO:0000256" key="1">
    <source>
        <dbReference type="SAM" id="Phobius"/>
    </source>
</evidence>
<organism evidence="2 3">
    <name type="scientific">Ogataea philodendri</name>
    <dbReference type="NCBI Taxonomy" id="1378263"/>
    <lineage>
        <taxon>Eukaryota</taxon>
        <taxon>Fungi</taxon>
        <taxon>Dikarya</taxon>
        <taxon>Ascomycota</taxon>
        <taxon>Saccharomycotina</taxon>
        <taxon>Pichiomycetes</taxon>
        <taxon>Pichiales</taxon>
        <taxon>Pichiaceae</taxon>
        <taxon>Ogataea</taxon>
    </lineage>
</organism>
<dbReference type="RefSeq" id="XP_046062294.1">
    <property type="nucleotide sequence ID" value="XM_046204077.1"/>
</dbReference>
<dbReference type="GeneID" id="70235098"/>
<dbReference type="Gene3D" id="3.20.180.10">
    <property type="entry name" value="PNP-oxidase-like"/>
    <property type="match status" value="1"/>
</dbReference>
<reference evidence="2" key="2">
    <citation type="submission" date="2021-01" db="EMBL/GenBank/DDBJ databases">
        <authorList>
            <person name="Schikora-Tamarit M.A."/>
        </authorList>
    </citation>
    <scope>NUCLEOTIDE SEQUENCE</scope>
    <source>
        <strain evidence="2">CBS6075</strain>
    </source>
</reference>
<keyword evidence="3" id="KW-1185">Reference proteome</keyword>
<dbReference type="InterPro" id="IPR037119">
    <property type="entry name" value="Haem_oxidase_HugZ-like_sf"/>
</dbReference>
<feature type="transmembrane region" description="Helical" evidence="1">
    <location>
        <begin position="156"/>
        <end position="174"/>
    </location>
</feature>
<gene>
    <name evidence="2" type="ORF">OGAPHI_003131</name>
</gene>
<dbReference type="AlphaFoldDB" id="A0A9P8P9Y1"/>
<dbReference type="PANTHER" id="PTHR37783">
    <property type="entry name" value="MEMBRANE PROTEIN, PUTATIVE (AFU_ORTHOLOGUE AFUA_1G04315)-RELATED"/>
    <property type="match status" value="1"/>
</dbReference>
<keyword evidence="1" id="KW-0812">Transmembrane</keyword>
<comment type="caution">
    <text evidence="2">The sequence shown here is derived from an EMBL/GenBank/DDBJ whole genome shotgun (WGS) entry which is preliminary data.</text>
</comment>
<feature type="transmembrane region" description="Helical" evidence="1">
    <location>
        <begin position="114"/>
        <end position="136"/>
    </location>
</feature>
<keyword evidence="1" id="KW-0472">Membrane</keyword>